<protein>
    <recommendedName>
        <fullName evidence="3">Glycosyl transferase family 2</fullName>
    </recommendedName>
</protein>
<evidence type="ECO:0008006" key="3">
    <source>
        <dbReference type="Google" id="ProtNLM"/>
    </source>
</evidence>
<comment type="caution">
    <text evidence="1">The sequence shown here is derived from an EMBL/GenBank/DDBJ whole genome shotgun (WGS) entry which is preliminary data.</text>
</comment>
<evidence type="ECO:0000313" key="1">
    <source>
        <dbReference type="EMBL" id="KMO84422.1"/>
    </source>
</evidence>
<dbReference type="Proteomes" id="UP000036176">
    <property type="component" value="Unassembled WGS sequence"/>
</dbReference>
<gene>
    <name evidence="1" type="ORF">MCHUDSM44219_00714</name>
</gene>
<keyword evidence="2" id="KW-1185">Reference proteome</keyword>
<dbReference type="PATRIC" id="fig|1800.3.peg.717"/>
<dbReference type="EMBL" id="JYNX01000016">
    <property type="protein sequence ID" value="KMO84422.1"/>
    <property type="molecule type" value="Genomic_DNA"/>
</dbReference>
<evidence type="ECO:0000313" key="2">
    <source>
        <dbReference type="Proteomes" id="UP000036176"/>
    </source>
</evidence>
<dbReference type="SUPFAM" id="SSF53448">
    <property type="entry name" value="Nucleotide-diphospho-sugar transferases"/>
    <property type="match status" value="1"/>
</dbReference>
<dbReference type="InterPro" id="IPR029044">
    <property type="entry name" value="Nucleotide-diphossugar_trans"/>
</dbReference>
<dbReference type="OrthoDB" id="5180856at2"/>
<dbReference type="Gene3D" id="3.90.550.10">
    <property type="entry name" value="Spore Coat Polysaccharide Biosynthesis Protein SpsA, Chain A"/>
    <property type="match status" value="1"/>
</dbReference>
<reference evidence="1 2" key="1">
    <citation type="journal article" date="2015" name="Genome Biol. Evol.">
        <title>Characterization of Three Mycobacterium spp. with Potential Use in Bioremediation by Genome Sequencing and Comparative Genomics.</title>
        <authorList>
            <person name="Das S."/>
            <person name="Pettersson B.M."/>
            <person name="Behra P.R."/>
            <person name="Ramesh M."/>
            <person name="Dasgupta S."/>
            <person name="Bhattacharya A."/>
            <person name="Kirsebom L.A."/>
        </authorList>
    </citation>
    <scope>NUCLEOTIDE SEQUENCE [LARGE SCALE GENOMIC DNA]</scope>
    <source>
        <strain evidence="1 2">DSM 44219</strain>
    </source>
</reference>
<accession>A0A0J6WRP3</accession>
<dbReference type="AlphaFoldDB" id="A0A0J6WRP3"/>
<name>A0A0J6WRP3_MYCCU</name>
<organism evidence="1 2">
    <name type="scientific">Mycolicibacterium chubuense</name>
    <name type="common">Mycobacterium chubuense</name>
    <dbReference type="NCBI Taxonomy" id="1800"/>
    <lineage>
        <taxon>Bacteria</taxon>
        <taxon>Bacillati</taxon>
        <taxon>Actinomycetota</taxon>
        <taxon>Actinomycetes</taxon>
        <taxon>Mycobacteriales</taxon>
        <taxon>Mycobacteriaceae</taxon>
        <taxon>Mycolicibacterium</taxon>
    </lineage>
</organism>
<sequence length="311" mass="35200">MTASAPGRDRAPIAVFAYNRSDKLSAMLTSLRSCTGFRESDVIIFVDGPKGPADAAAVEQVRAFVRDLNMPNVSWRFRDTNCGLRNSIYAGVSEVMEAYGRAIVLEDDLVLSPIALEYFNNALARYETDHRVWSIAGYIYDAPVLRNSDKSIAMPYAHPWGWATWARAWSEFSLDNRPSLRDLRTSSFRAAFDMDGLYPFTLQLENSLKGRVNSWFIHWYYTVFSHGGVSIFPPRRVCDNYGLNDGSHGGALNPHMKLVNRPALLGELPQFCDPNTVNFYAMDELRRCREVRVQRLIARIGSAKRTLKALR</sequence>
<proteinExistence type="predicted"/>